<organism evidence="2 3">
    <name type="scientific">Allohahella marinimesophila</name>
    <dbReference type="NCBI Taxonomy" id="1054972"/>
    <lineage>
        <taxon>Bacteria</taxon>
        <taxon>Pseudomonadati</taxon>
        <taxon>Pseudomonadota</taxon>
        <taxon>Gammaproteobacteria</taxon>
        <taxon>Oceanospirillales</taxon>
        <taxon>Hahellaceae</taxon>
        <taxon>Allohahella</taxon>
    </lineage>
</organism>
<gene>
    <name evidence="2" type="ORF">GCM10022278_01950</name>
</gene>
<dbReference type="RefSeq" id="WP_344802364.1">
    <property type="nucleotide sequence ID" value="NZ_BAABBO010000001.1"/>
</dbReference>
<reference evidence="3" key="1">
    <citation type="journal article" date="2019" name="Int. J. Syst. Evol. Microbiol.">
        <title>The Global Catalogue of Microorganisms (GCM) 10K type strain sequencing project: providing services to taxonomists for standard genome sequencing and annotation.</title>
        <authorList>
            <consortium name="The Broad Institute Genomics Platform"/>
            <consortium name="The Broad Institute Genome Sequencing Center for Infectious Disease"/>
            <person name="Wu L."/>
            <person name="Ma J."/>
        </authorList>
    </citation>
    <scope>NUCLEOTIDE SEQUENCE [LARGE SCALE GENOMIC DNA]</scope>
    <source>
        <strain evidence="3">JCM 17555</strain>
    </source>
</reference>
<dbReference type="EMBL" id="BAABBO010000001">
    <property type="protein sequence ID" value="GAA3946398.1"/>
    <property type="molecule type" value="Genomic_DNA"/>
</dbReference>
<comment type="caution">
    <text evidence="2">The sequence shown here is derived from an EMBL/GenBank/DDBJ whole genome shotgun (WGS) entry which is preliminary data.</text>
</comment>
<dbReference type="InterPro" id="IPR053853">
    <property type="entry name" value="FitA-like_RHH"/>
</dbReference>
<dbReference type="SUPFAM" id="SSF47598">
    <property type="entry name" value="Ribbon-helix-helix"/>
    <property type="match status" value="1"/>
</dbReference>
<evidence type="ECO:0000259" key="1">
    <source>
        <dbReference type="Pfam" id="PF22513"/>
    </source>
</evidence>
<dbReference type="Gene3D" id="1.10.1220.10">
    <property type="entry name" value="Met repressor-like"/>
    <property type="match status" value="1"/>
</dbReference>
<protein>
    <recommendedName>
        <fullName evidence="1">Antitoxin FitA-like ribbon-helix-helix domain-containing protein</fullName>
    </recommendedName>
</protein>
<dbReference type="Proteomes" id="UP001501337">
    <property type="component" value="Unassembled WGS sequence"/>
</dbReference>
<evidence type="ECO:0000313" key="2">
    <source>
        <dbReference type="EMBL" id="GAA3946398.1"/>
    </source>
</evidence>
<name>A0ABP7NGA7_9GAMM</name>
<dbReference type="InterPro" id="IPR010985">
    <property type="entry name" value="Ribbon_hlx_hlx"/>
</dbReference>
<keyword evidence="3" id="KW-1185">Reference proteome</keyword>
<dbReference type="Pfam" id="PF22513">
    <property type="entry name" value="FitA-like_RHH"/>
    <property type="match status" value="1"/>
</dbReference>
<evidence type="ECO:0000313" key="3">
    <source>
        <dbReference type="Proteomes" id="UP001501337"/>
    </source>
</evidence>
<feature type="domain" description="Antitoxin FitA-like ribbon-helix-helix" evidence="1">
    <location>
        <begin position="2"/>
        <end position="40"/>
    </location>
</feature>
<proteinExistence type="predicted"/>
<sequence length="77" mass="8621">MASLIVRNIDDNIANALKAQASKHGVSAEAEHRHILEQALMRPKKKSLAEILMDMPNVGTDEDFARVEVEEPKHVFD</sequence>
<accession>A0ABP7NGA7</accession>
<dbReference type="InterPro" id="IPR013321">
    <property type="entry name" value="Arc_rbn_hlx_hlx"/>
</dbReference>